<protein>
    <submittedName>
        <fullName evidence="1">Uncharacterized protein</fullName>
    </submittedName>
</protein>
<organism evidence="1 2">
    <name type="scientific">Phaseolus coccineus</name>
    <name type="common">Scarlet runner bean</name>
    <name type="synonym">Phaseolus multiflorus</name>
    <dbReference type="NCBI Taxonomy" id="3886"/>
    <lineage>
        <taxon>Eukaryota</taxon>
        <taxon>Viridiplantae</taxon>
        <taxon>Streptophyta</taxon>
        <taxon>Embryophyta</taxon>
        <taxon>Tracheophyta</taxon>
        <taxon>Spermatophyta</taxon>
        <taxon>Magnoliopsida</taxon>
        <taxon>eudicotyledons</taxon>
        <taxon>Gunneridae</taxon>
        <taxon>Pentapetalae</taxon>
        <taxon>rosids</taxon>
        <taxon>fabids</taxon>
        <taxon>Fabales</taxon>
        <taxon>Fabaceae</taxon>
        <taxon>Papilionoideae</taxon>
        <taxon>50 kb inversion clade</taxon>
        <taxon>NPAAA clade</taxon>
        <taxon>indigoferoid/millettioid clade</taxon>
        <taxon>Phaseoleae</taxon>
        <taxon>Phaseolus</taxon>
    </lineage>
</organism>
<accession>A0AAN9N796</accession>
<name>A0AAN9N796_PHACN</name>
<proteinExistence type="predicted"/>
<dbReference type="Proteomes" id="UP001374584">
    <property type="component" value="Unassembled WGS sequence"/>
</dbReference>
<dbReference type="EMBL" id="JAYMYR010000004">
    <property type="protein sequence ID" value="KAK7367825.1"/>
    <property type="molecule type" value="Genomic_DNA"/>
</dbReference>
<comment type="caution">
    <text evidence="1">The sequence shown here is derived from an EMBL/GenBank/DDBJ whole genome shotgun (WGS) entry which is preliminary data.</text>
</comment>
<gene>
    <name evidence="1" type="ORF">VNO80_09843</name>
</gene>
<keyword evidence="2" id="KW-1185">Reference proteome</keyword>
<evidence type="ECO:0000313" key="2">
    <source>
        <dbReference type="Proteomes" id="UP001374584"/>
    </source>
</evidence>
<sequence>MMLEGPNIKLIRTDTILDLSQKAEKVLYGERIKWSCLEFSHFGVDGAKEVKDAIDIDHALKRLLHKAKRRLNISLPGTPGELKVNNRDLNFKSDCQRCEDSP</sequence>
<evidence type="ECO:0000313" key="1">
    <source>
        <dbReference type="EMBL" id="KAK7367825.1"/>
    </source>
</evidence>
<reference evidence="1 2" key="1">
    <citation type="submission" date="2024-01" db="EMBL/GenBank/DDBJ databases">
        <title>The genomes of 5 underutilized Papilionoideae crops provide insights into root nodulation and disease resistanc.</title>
        <authorList>
            <person name="Jiang F."/>
        </authorList>
    </citation>
    <scope>NUCLEOTIDE SEQUENCE [LARGE SCALE GENOMIC DNA]</scope>
    <source>
        <strain evidence="1">JINMINGXINNONG_FW02</strain>
        <tissue evidence="1">Leaves</tissue>
    </source>
</reference>
<dbReference type="AlphaFoldDB" id="A0AAN9N796"/>